<name>A0A0U2ZHQ0_9ALTE</name>
<dbReference type="Pfam" id="PF06094">
    <property type="entry name" value="GGACT"/>
    <property type="match status" value="1"/>
</dbReference>
<dbReference type="OrthoDB" id="7852375at2"/>
<sequence>MRKSIRHTLVALLTLLALGIGYLWLTFASSFGYNPPGNLPVVDDDATYSVFVYGTLTKPWVRWLVMGRAGDSEPAELPGFRKEALDIKPEDGAITRGQVISVSADELRALDRYERLGVRYERVELTLENGQSAWVYRLMEPVLLEITDEISE</sequence>
<dbReference type="CDD" id="cd06661">
    <property type="entry name" value="GGCT_like"/>
    <property type="match status" value="1"/>
</dbReference>
<dbReference type="InterPro" id="IPR013024">
    <property type="entry name" value="GGCT-like"/>
</dbReference>
<accession>A0A0U2ZHQ0</accession>
<gene>
    <name evidence="2" type="ORF">AT746_06220</name>
</gene>
<dbReference type="Gene3D" id="3.10.490.10">
    <property type="entry name" value="Gamma-glutamyl cyclotransferase-like"/>
    <property type="match status" value="1"/>
</dbReference>
<organism evidence="2 3">
    <name type="scientific">Lacimicrobium alkaliphilum</name>
    <dbReference type="NCBI Taxonomy" id="1526571"/>
    <lineage>
        <taxon>Bacteria</taxon>
        <taxon>Pseudomonadati</taxon>
        <taxon>Pseudomonadota</taxon>
        <taxon>Gammaproteobacteria</taxon>
        <taxon>Alteromonadales</taxon>
        <taxon>Alteromonadaceae</taxon>
        <taxon>Lacimicrobium</taxon>
    </lineage>
</organism>
<dbReference type="SUPFAM" id="SSF110857">
    <property type="entry name" value="Gamma-glutamyl cyclotransferase-like"/>
    <property type="match status" value="1"/>
</dbReference>
<dbReference type="EMBL" id="CP013650">
    <property type="protein sequence ID" value="ALS97900.1"/>
    <property type="molecule type" value="Genomic_DNA"/>
</dbReference>
<dbReference type="Proteomes" id="UP000068447">
    <property type="component" value="Chromosome"/>
</dbReference>
<dbReference type="InterPro" id="IPR009288">
    <property type="entry name" value="AIG2-like_dom"/>
</dbReference>
<evidence type="ECO:0000313" key="2">
    <source>
        <dbReference type="EMBL" id="ALS97900.1"/>
    </source>
</evidence>
<dbReference type="InterPro" id="IPR036568">
    <property type="entry name" value="GGCT-like_sf"/>
</dbReference>
<keyword evidence="3" id="KW-1185">Reference proteome</keyword>
<feature type="domain" description="Gamma-glutamylcyclotransferase AIG2-like" evidence="1">
    <location>
        <begin position="50"/>
        <end position="139"/>
    </location>
</feature>
<dbReference type="AlphaFoldDB" id="A0A0U2ZHQ0"/>
<protein>
    <recommendedName>
        <fullName evidence="1">Gamma-glutamylcyclotransferase AIG2-like domain-containing protein</fullName>
    </recommendedName>
</protein>
<proteinExistence type="predicted"/>
<dbReference type="RefSeq" id="WP_062477916.1">
    <property type="nucleotide sequence ID" value="NZ_CP013650.1"/>
</dbReference>
<evidence type="ECO:0000313" key="3">
    <source>
        <dbReference type="Proteomes" id="UP000068447"/>
    </source>
</evidence>
<dbReference type="KEGG" id="lal:AT746_06220"/>
<reference evidence="2 3" key="1">
    <citation type="submission" date="2015-12" db="EMBL/GenBank/DDBJ databases">
        <title>Complete genome of Lacimicrobium alkaliphilum KCTC 32984.</title>
        <authorList>
            <person name="Kim S.-G."/>
            <person name="Lee Y.-J."/>
        </authorList>
    </citation>
    <scope>NUCLEOTIDE SEQUENCE [LARGE SCALE GENOMIC DNA]</scope>
    <source>
        <strain evidence="2 3">YelD216</strain>
    </source>
</reference>
<evidence type="ECO:0000259" key="1">
    <source>
        <dbReference type="Pfam" id="PF06094"/>
    </source>
</evidence>